<feature type="compositionally biased region" description="Low complexity" evidence="1">
    <location>
        <begin position="494"/>
        <end position="505"/>
    </location>
</feature>
<feature type="region of interest" description="Disordered" evidence="1">
    <location>
        <begin position="1701"/>
        <end position="1741"/>
    </location>
</feature>
<feature type="compositionally biased region" description="Basic and acidic residues" evidence="1">
    <location>
        <begin position="1210"/>
        <end position="1231"/>
    </location>
</feature>
<dbReference type="Gene3D" id="2.130.10.10">
    <property type="entry name" value="YVTN repeat-like/Quinoprotein amine dehydrogenase"/>
    <property type="match status" value="1"/>
</dbReference>
<feature type="compositionally biased region" description="Low complexity" evidence="1">
    <location>
        <begin position="799"/>
        <end position="809"/>
    </location>
</feature>
<feature type="compositionally biased region" description="Polar residues" evidence="1">
    <location>
        <begin position="1036"/>
        <end position="1052"/>
    </location>
</feature>
<feature type="region of interest" description="Disordered" evidence="1">
    <location>
        <begin position="869"/>
        <end position="892"/>
    </location>
</feature>
<evidence type="ECO:0000313" key="2">
    <source>
        <dbReference type="EMBL" id="CAK0786540.1"/>
    </source>
</evidence>
<accession>A0AAV1IJZ8</accession>
<dbReference type="SUPFAM" id="SSF117289">
    <property type="entry name" value="Nucleoporin domain"/>
    <property type="match status" value="1"/>
</dbReference>
<feature type="region of interest" description="Disordered" evidence="1">
    <location>
        <begin position="1126"/>
        <end position="1185"/>
    </location>
</feature>
<dbReference type="InterPro" id="IPR044694">
    <property type="entry name" value="NUP214"/>
</dbReference>
<protein>
    <submittedName>
        <fullName evidence="2">Uncharacterized protein</fullName>
    </submittedName>
</protein>
<dbReference type="InterPro" id="IPR015943">
    <property type="entry name" value="WD40/YVTN_repeat-like_dom_sf"/>
</dbReference>
<feature type="compositionally biased region" description="Polar residues" evidence="1">
    <location>
        <begin position="1292"/>
        <end position="1302"/>
    </location>
</feature>
<dbReference type="EMBL" id="CAUYUE010000015">
    <property type="protein sequence ID" value="CAK0786540.1"/>
    <property type="molecule type" value="Genomic_DNA"/>
</dbReference>
<feature type="compositionally biased region" description="Basic and acidic residues" evidence="1">
    <location>
        <begin position="476"/>
        <end position="487"/>
    </location>
</feature>
<dbReference type="PANTHER" id="PTHR34418:SF3">
    <property type="entry name" value="NUCLEAR PORE COMPLEX PROTEIN NUP214"/>
    <property type="match status" value="1"/>
</dbReference>
<name>A0AAV1IJZ8_9CHLO</name>
<feature type="region of interest" description="Disordered" evidence="1">
    <location>
        <begin position="717"/>
        <end position="836"/>
    </location>
</feature>
<organism evidence="2 3">
    <name type="scientific">Coccomyxa viridis</name>
    <dbReference type="NCBI Taxonomy" id="1274662"/>
    <lineage>
        <taxon>Eukaryota</taxon>
        <taxon>Viridiplantae</taxon>
        <taxon>Chlorophyta</taxon>
        <taxon>core chlorophytes</taxon>
        <taxon>Trebouxiophyceae</taxon>
        <taxon>Trebouxiophyceae incertae sedis</taxon>
        <taxon>Coccomyxaceae</taxon>
        <taxon>Coccomyxa</taxon>
    </lineage>
</organism>
<feature type="compositionally biased region" description="Polar residues" evidence="1">
    <location>
        <begin position="1532"/>
        <end position="1544"/>
    </location>
</feature>
<feature type="region of interest" description="Disordered" evidence="1">
    <location>
        <begin position="1827"/>
        <end position="1852"/>
    </location>
</feature>
<comment type="caution">
    <text evidence="2">The sequence shown here is derived from an EMBL/GenBank/DDBJ whole genome shotgun (WGS) entry which is preliminary data.</text>
</comment>
<dbReference type="GO" id="GO:0006405">
    <property type="term" value="P:RNA export from nucleus"/>
    <property type="evidence" value="ECO:0007669"/>
    <property type="project" value="InterPro"/>
</dbReference>
<evidence type="ECO:0000256" key="1">
    <source>
        <dbReference type="SAM" id="MobiDB-lite"/>
    </source>
</evidence>
<feature type="compositionally biased region" description="Low complexity" evidence="1">
    <location>
        <begin position="1057"/>
        <end position="1071"/>
    </location>
</feature>
<reference evidence="2 3" key="1">
    <citation type="submission" date="2023-10" db="EMBL/GenBank/DDBJ databases">
        <authorList>
            <person name="Maclean D."/>
            <person name="Macfadyen A."/>
        </authorList>
    </citation>
    <scope>NUCLEOTIDE SEQUENCE [LARGE SCALE GENOMIC DNA]</scope>
</reference>
<feature type="region of interest" description="Disordered" evidence="1">
    <location>
        <begin position="1203"/>
        <end position="1311"/>
    </location>
</feature>
<feature type="compositionally biased region" description="Polar residues" evidence="1">
    <location>
        <begin position="1126"/>
        <end position="1139"/>
    </location>
</feature>
<feature type="region of interest" description="Disordered" evidence="1">
    <location>
        <begin position="397"/>
        <end position="604"/>
    </location>
</feature>
<keyword evidence="3" id="KW-1185">Reference proteome</keyword>
<feature type="region of interest" description="Disordered" evidence="1">
    <location>
        <begin position="1036"/>
        <end position="1100"/>
    </location>
</feature>
<feature type="compositionally biased region" description="Low complexity" evidence="1">
    <location>
        <begin position="757"/>
        <end position="766"/>
    </location>
</feature>
<dbReference type="GO" id="GO:0017056">
    <property type="term" value="F:structural constituent of nuclear pore"/>
    <property type="evidence" value="ECO:0007669"/>
    <property type="project" value="InterPro"/>
</dbReference>
<feature type="compositionally biased region" description="Polar residues" evidence="1">
    <location>
        <begin position="1086"/>
        <end position="1095"/>
    </location>
</feature>
<feature type="compositionally biased region" description="Polar residues" evidence="1">
    <location>
        <begin position="877"/>
        <end position="892"/>
    </location>
</feature>
<feature type="compositionally biased region" description="Low complexity" evidence="1">
    <location>
        <begin position="1832"/>
        <end position="1846"/>
    </location>
</feature>
<sequence length="1852" mass="189049">MATQRAVYLATIDRLMAASTKRADEEAVFAADAGAVCVAQMDANQASVHISSDGLLLAVCEDASITTWALADLVKGDTDKVLHKWALGPDEMVKQFFWRPTQSAAEPAEAGVVTSKGMLLFARLGHQLENHRESSADVVSCAAWSDDGSMLAVATENRIIIAAPEANDAIFRVAVRLPEFEEDGLTTLIETMVWAGQNSLVLSCALHRGSEDAEEYDIPVCVMSWTSWQPETDQDPQGLKVVQITTVMADPDQQPGGHYHQSLVSTWQVAVAAQGKASDNHIIVFEAGSSQGPKLVEILDDSLAIRIPLAADFTDNFVTGLGMVLTSTEQVAHPDPEHGMLPPQPILLVATSDGALRLFTFASQRRSAESVTHPALSYNDAPRPVVPAVAAQAPFADSRLSQEIGPSKPSDGVNAIDEKSSAATTAQRALEREPESMAAKASKAAATALPDSDSEDDSQSDRETEQTEEDSTVKSIGDHARADEHSTLDSPRSAAQVANKAAATALPDSDEEADEDTESQASVSVPRLPSHSLSRAPRSRPDQVGSSAVLSQAAAESAVPGRRLGRLDSLSASDTESAEVQSRQGSAPQNVQQDRPAASPWTESFGAGKISALGTDAQSTSGGGATLPFGSSMLASGVSAASVPGSSAAPFGMSSTASIRPAVDSSTTALNSSMMPFGKGTPAPSPGVPSRGLMLGISKAAPTPTVAAPALPIARQGSGALPASDAAGSPRQPGALPQRQSSAALPPFSPLEPQVPRRSAAQQAIARAREGTKTIDSAKPTTALPAPYKSGSDMGQEVSAARSSAAEAELSLRKQDSRKTTARDTPLPRPAPLKERLQDEGKELASMEREFLKSLAETRAMEATLTAEIRAAEGTEPSDSASTRRGATGQQKHIQELANRVDRLQSQLASERTRFSALHNGWKDDRARAEALLFFNGKRDFLDEDEAMYASEDVDPAIEELVASVLERLPALQQQSLQLADGIQALKSRAKQGYQQGSVQQLCNALNCQKEVALSQVTRVQRLWVRMQELGLADPETSNLAYPQPVPLSNMTPLEPARPSRSPYVRVSRSPWSQGKSRRSPLHLLQGNSNSSASKSPWAGDSGAAMRALLLDKFASDDGGIRITRLQKSSQARMKSTRGNTEKRPVPQMQRASAAHLQTPVDVERPHLGSNDDAAKPRHRQTQPQSFLAMARPSPAPIFQATSASISKHPAKEAGEDGCRTAREGSSESEAHSTSSPAPRPIAKVSKRQVRPESAESSLQPVQEAHTMAPQPKHADRGPAIGSKKPGMLTELSMSQQSSVSKAQPAAKMPPVPSKAALAAAQAKGAAMLAGTRPKAPLASPVTPGVPAAPKRPSQPAGAAANAASKTKAAVMPPVPSKAALAAAQAKGQAFLAGEKAKPATAKIPPVPSKAAVVAANAKGQAALGNIAQRAPAAEKLHTTQAASSAPQLNFMSAGFGAASASSQMSPAPSASQTPQKLFSSAAPPASFGVASQLAAPFSGSASAPLSGPFTFSNAPASTSTATVPPTQIASAMSVQQPTSSSAMQPSAPALPGLAAGSSAQAASLPAFGVLQGTNPAESLASGFGTFGGLGQAAPAASGPSASPFSKGLSFGLSPASAQAASSLAAPTFGVAQFQTPAISAPASSAGLFAAMGSSSALPGFGGFGQSASAPSAATPPFGQSASTPAATGMPFGCFGAPTGFGQGGPQSAPAQGFGGFGQSSSVAPGFGTPATPGFGQASAPGFGTSAAPGFGSPASPAFGAPASPAAPFGAPASGSAFGGGFAAAAGQSGGFGSLAAQGSPGFGAAAQQAGGFGGFGGAQTQGSAFGGFGGAASPSPASPAPQSGGMWAMRK</sequence>
<feature type="compositionally biased region" description="Low complexity" evidence="1">
    <location>
        <begin position="438"/>
        <end position="448"/>
    </location>
</feature>
<feature type="compositionally biased region" description="Polar residues" evidence="1">
    <location>
        <begin position="570"/>
        <end position="593"/>
    </location>
</feature>
<dbReference type="PANTHER" id="PTHR34418">
    <property type="entry name" value="NUCLEAR PORE COMPLEX PROTEIN NUP214 ISOFORM X1"/>
    <property type="match status" value="1"/>
</dbReference>
<feature type="compositionally biased region" description="Basic and acidic residues" evidence="1">
    <location>
        <begin position="810"/>
        <end position="822"/>
    </location>
</feature>
<evidence type="ECO:0000313" key="3">
    <source>
        <dbReference type="Proteomes" id="UP001314263"/>
    </source>
</evidence>
<gene>
    <name evidence="2" type="ORF">CVIRNUC_009753</name>
</gene>
<feature type="region of interest" description="Disordered" evidence="1">
    <location>
        <begin position="670"/>
        <end position="695"/>
    </location>
</feature>
<feature type="region of interest" description="Disordered" evidence="1">
    <location>
        <begin position="1532"/>
        <end position="1553"/>
    </location>
</feature>
<feature type="compositionally biased region" description="Low complexity" evidence="1">
    <location>
        <begin position="1719"/>
        <end position="1736"/>
    </location>
</feature>
<feature type="region of interest" description="Disordered" evidence="1">
    <location>
        <begin position="1332"/>
        <end position="1362"/>
    </location>
</feature>
<feature type="compositionally biased region" description="Acidic residues" evidence="1">
    <location>
        <begin position="508"/>
        <end position="518"/>
    </location>
</feature>
<proteinExistence type="predicted"/>
<dbReference type="Proteomes" id="UP001314263">
    <property type="component" value="Unassembled WGS sequence"/>
</dbReference>